<dbReference type="HOGENOM" id="CLU_2135475_0_0_1"/>
<reference evidence="2" key="1">
    <citation type="journal article" date="2009" name="Proc. Natl. Acad. Sci. U.S.A.">
        <title>Eukaryote-to-eukaryote gene transfer events revealed by the genome sequence of the wine yeast Saccharomyces cerevisiae EC1118.</title>
        <authorList>
            <person name="Novo M."/>
            <person name="Bigey F."/>
            <person name="Beyne E."/>
            <person name="Galeote V."/>
            <person name="Gavory F."/>
            <person name="Mallet S."/>
            <person name="Cambot B."/>
            <person name="Legras J.L."/>
            <person name="Wincker P."/>
            <person name="Casaregola S."/>
            <person name="Dequin S."/>
        </authorList>
    </citation>
    <scope>NUCLEOTIDE SEQUENCE [LARGE SCALE GENOMIC DNA]</scope>
    <source>
        <strain evidence="2">Lalvin EC1118</strain>
        <strain>Lalvin EC1118 / Prise de mousse</strain>
    </source>
</reference>
<keyword evidence="1" id="KW-0812">Transmembrane</keyword>
<keyword evidence="1" id="KW-0472">Membrane</keyword>
<proteinExistence type="predicted"/>
<protein>
    <submittedName>
        <fullName evidence="2">EC1118_1L10_0353p</fullName>
    </submittedName>
</protein>
<accession>C8ZCU3</accession>
<organism evidence="2">
    <name type="scientific">Saccharomyces cerevisiae (strain Lalvin EC1118 / Prise de mousse)</name>
    <name type="common">Baker's yeast</name>
    <dbReference type="NCBI Taxonomy" id="643680"/>
    <lineage>
        <taxon>Eukaryota</taxon>
        <taxon>Fungi</taxon>
        <taxon>Dikarya</taxon>
        <taxon>Ascomycota</taxon>
        <taxon>Saccharomycotina</taxon>
        <taxon>Saccharomycetes</taxon>
        <taxon>Saccharomycetales</taxon>
        <taxon>Saccharomycetaceae</taxon>
        <taxon>Saccharomyces</taxon>
    </lineage>
</organism>
<feature type="transmembrane region" description="Helical" evidence="1">
    <location>
        <begin position="70"/>
        <end position="93"/>
    </location>
</feature>
<keyword evidence="1" id="KW-1133">Transmembrane helix</keyword>
<name>C8ZCU3_YEAS8</name>
<dbReference type="AlphaFoldDB" id="C8ZCU3"/>
<evidence type="ECO:0000256" key="1">
    <source>
        <dbReference type="SAM" id="Phobius"/>
    </source>
</evidence>
<sequence length="113" mass="13351">MYFAFKGLCGRRFLPIASFLTILNRILFQYWLFYNSLKEEKTFQKIFFSMNLKCRKKKEPNHIIYSQPPFLLGFMVQLQSCVKLLPLYLLFLLQGNGAHYASAMTSKVLSFFL</sequence>
<gene>
    <name evidence="2" type="ORF">EC1118_1L10_0353g</name>
</gene>
<evidence type="ECO:0000313" key="2">
    <source>
        <dbReference type="EMBL" id="CAY81209.1"/>
    </source>
</evidence>
<feature type="transmembrane region" description="Helical" evidence="1">
    <location>
        <begin position="12"/>
        <end position="33"/>
    </location>
</feature>
<dbReference type="EMBL" id="FN393078">
    <property type="protein sequence ID" value="CAY81209.1"/>
    <property type="molecule type" value="Genomic_DNA"/>
</dbReference>